<dbReference type="EMBL" id="JYFN01000036">
    <property type="protein sequence ID" value="KJE21509.1"/>
    <property type="molecule type" value="Genomic_DNA"/>
</dbReference>
<dbReference type="PROSITE" id="PS50943">
    <property type="entry name" value="HTH_CROC1"/>
    <property type="match status" value="1"/>
</dbReference>
<reference evidence="2 3" key="2">
    <citation type="journal article" date="2016" name="Genome Announc.">
        <title>Permanent Draft Genome Sequences for Two Variants of Frankia sp. Strain CpI1, the First Frankia Strain Isolated from Root Nodules of Comptonia peregrina.</title>
        <authorList>
            <person name="Oshone R."/>
            <person name="Hurst S.G.IV."/>
            <person name="Abebe-Akele F."/>
            <person name="Simpson S."/>
            <person name="Morris K."/>
            <person name="Thomas W.K."/>
            <person name="Tisa L.S."/>
        </authorList>
    </citation>
    <scope>NUCLEOTIDE SEQUENCE [LARGE SCALE GENOMIC DNA]</scope>
    <source>
        <strain evidence="3">CpI1-S</strain>
    </source>
</reference>
<keyword evidence="3" id="KW-1185">Reference proteome</keyword>
<evidence type="ECO:0000313" key="3">
    <source>
        <dbReference type="Proteomes" id="UP000032545"/>
    </source>
</evidence>
<protein>
    <recommendedName>
        <fullName evidence="1">HTH cro/C1-type domain-containing protein</fullName>
    </recommendedName>
</protein>
<dbReference type="AlphaFoldDB" id="A0A0D8BC22"/>
<reference evidence="3" key="1">
    <citation type="submission" date="2015-02" db="EMBL/GenBank/DDBJ databases">
        <title>Draft Genome of Frankia sp. CpI1-S.</title>
        <authorList>
            <person name="Oshone R.T."/>
            <person name="Ngom M."/>
            <person name="Ghodhbane-Gtari F."/>
            <person name="Gtari M."/>
            <person name="Morris K."/>
            <person name="Thomas K."/>
            <person name="Sen A."/>
            <person name="Tisa L.S."/>
        </authorList>
    </citation>
    <scope>NUCLEOTIDE SEQUENCE [LARGE SCALE GENOMIC DNA]</scope>
    <source>
        <strain evidence="3">CpI1-S</strain>
    </source>
</reference>
<gene>
    <name evidence="2" type="ORF">FF36_04197</name>
</gene>
<evidence type="ECO:0000259" key="1">
    <source>
        <dbReference type="PROSITE" id="PS50943"/>
    </source>
</evidence>
<dbReference type="InterPro" id="IPR001387">
    <property type="entry name" value="Cro/C1-type_HTH"/>
</dbReference>
<proteinExistence type="predicted"/>
<dbReference type="PATRIC" id="fig|1502723.3.peg.3912"/>
<sequence>MTGVPQPTISLILNGKRQVSSIETYEKFAEGLDIPRERLGLAAAPSPADQPAEGAPGSAVAVVAADAGPDRRTVLAAVGVAAWAIDEELDEVTRRMQLFAASNVDDASLEQLEASAEVVGRRAKNFLTTAAPWRTVPEIANVADAVKAWRMPTA</sequence>
<dbReference type="RefSeq" id="WP_236705717.1">
    <property type="nucleotide sequence ID" value="NZ_JYFN01000036.1"/>
</dbReference>
<name>A0A0D8BC22_9ACTN</name>
<organism evidence="2 3">
    <name type="scientific">Frankia torreyi</name>
    <dbReference type="NCBI Taxonomy" id="1856"/>
    <lineage>
        <taxon>Bacteria</taxon>
        <taxon>Bacillati</taxon>
        <taxon>Actinomycetota</taxon>
        <taxon>Actinomycetes</taxon>
        <taxon>Frankiales</taxon>
        <taxon>Frankiaceae</taxon>
        <taxon>Frankia</taxon>
    </lineage>
</organism>
<dbReference type="CDD" id="cd00093">
    <property type="entry name" value="HTH_XRE"/>
    <property type="match status" value="1"/>
</dbReference>
<evidence type="ECO:0000313" key="2">
    <source>
        <dbReference type="EMBL" id="KJE21509.1"/>
    </source>
</evidence>
<dbReference type="Proteomes" id="UP000032545">
    <property type="component" value="Unassembled WGS sequence"/>
</dbReference>
<comment type="caution">
    <text evidence="2">The sequence shown here is derived from an EMBL/GenBank/DDBJ whole genome shotgun (WGS) entry which is preliminary data.</text>
</comment>
<accession>A0A0D8BC22</accession>
<feature type="domain" description="HTH cro/C1-type" evidence="1">
    <location>
        <begin position="1"/>
        <end position="39"/>
    </location>
</feature>